<dbReference type="AlphaFoldDB" id="A0AAF0H4S1"/>
<feature type="domain" description="KAP NTPase" evidence="1">
    <location>
        <begin position="25"/>
        <end position="322"/>
    </location>
</feature>
<dbReference type="Gene3D" id="3.40.50.300">
    <property type="entry name" value="P-loop containing nucleotide triphosphate hydrolases"/>
    <property type="match status" value="1"/>
</dbReference>
<sequence>MSSLASETDRPLDSTSADEFGFLDIAKKLAPSLAGATTSDGMVIGIEGPWGSGKTSLLNFLQMELSKLDRDKLHVITLAPWLTGDTGNLVGELTGAIADILEAQEATSSGWFQKGKKKAVTYVNLFRDYGARTGRRLAPIAKVAGIFYPPAAVIGEGLGQGAEYLQSLGRSPTDAEVKKLISDKLRQFNHQFLVFIDDLDRLEPAQAVEVIRLVRSVADFPQVAYILCYDRSVLAHALQVGLHVENGDLFLQKVVQLTFSIPLPEPFDLRISLRTKALAVFREVMKREPDEDEARDIQHAVDQQGAALRTPREVKLVMNMIKFTFGNLVSDINFADLCRISLIKILNPPLYRWLENYLSVRSVISTGDATVPEDDIEEMGRTLGEILPSAVANSTRSIWSIASFIPGLQHDEKPADRVFQTENGSKIASYVTHKRLGSPRHYRFYFALSGPRTVLSDRAIADLVRLADENPALLAEKLVEHINAPREVGKNWFEHILERFDIQFISQLSVAQMSGWLTAIADVTDFDLANNADPRFFALSAADKARLVTRDLVQTLRERDPVQAQKVLDHIFNEGRALSWIVSELFRTELYSHGRFGDQSRGEDKRFLTSEELDKYNLVLHQRLQQAAETGALGSQPGLSGVLYSWREIAGDDVPKKWVEDYVQDDANLLSFLLEVRGLSVSDKVYRPLKRRSVDLFYDWDTALSRLAKIKHSGDQTRLEQVATIEQAIRDADDRERDD</sequence>
<evidence type="ECO:0000259" key="1">
    <source>
        <dbReference type="Pfam" id="PF07693"/>
    </source>
</evidence>
<evidence type="ECO:0000313" key="3">
    <source>
        <dbReference type="Proteomes" id="UP000298664"/>
    </source>
</evidence>
<evidence type="ECO:0000313" key="2">
    <source>
        <dbReference type="EMBL" id="WHA39736.1"/>
    </source>
</evidence>
<dbReference type="EMBL" id="CP124733">
    <property type="protein sequence ID" value="WHA39736.1"/>
    <property type="molecule type" value="Genomic_DNA"/>
</dbReference>
<dbReference type="PANTHER" id="PTHR22674:SF6">
    <property type="entry name" value="NTPASE KAP FAMILY P-LOOP DOMAIN-CONTAINING PROTEIN 1"/>
    <property type="match status" value="1"/>
</dbReference>
<dbReference type="InterPro" id="IPR011646">
    <property type="entry name" value="KAP_P-loop"/>
</dbReference>
<dbReference type="InterPro" id="IPR052754">
    <property type="entry name" value="NTPase_KAP_P-loop"/>
</dbReference>
<dbReference type="SUPFAM" id="SSF52540">
    <property type="entry name" value="P-loop containing nucleoside triphosphate hydrolases"/>
    <property type="match status" value="1"/>
</dbReference>
<dbReference type="Proteomes" id="UP000298664">
    <property type="component" value="Chromosome Circular"/>
</dbReference>
<accession>A0AAF0H4S1</accession>
<gene>
    <name evidence="2" type="ORF">CFBP5477_007680</name>
</gene>
<dbReference type="Pfam" id="PF07693">
    <property type="entry name" value="KAP_NTPase"/>
    <property type="match status" value="1"/>
</dbReference>
<dbReference type="PANTHER" id="PTHR22674">
    <property type="entry name" value="NTPASE, KAP FAMILY P-LOOP DOMAIN-CONTAINING 1"/>
    <property type="match status" value="1"/>
</dbReference>
<dbReference type="RefSeq" id="WP_137394303.1">
    <property type="nucleotide sequence ID" value="NZ_CP124733.1"/>
</dbReference>
<name>A0AAF0H4S1_9HYPH</name>
<reference evidence="2" key="1">
    <citation type="submission" date="2023-05" db="EMBL/GenBank/DDBJ databases">
        <title>Complete genome sequence of Agrobacterium larrymoorei CFBP5477.</title>
        <authorList>
            <person name="Yen H.-C."/>
            <person name="Chou L."/>
            <person name="Lin Y.-C."/>
            <person name="Lai E.-M."/>
            <person name="Kuo C.-H."/>
        </authorList>
    </citation>
    <scope>NUCLEOTIDE SEQUENCE</scope>
    <source>
        <strain evidence="2">CFBP5477</strain>
    </source>
</reference>
<proteinExistence type="predicted"/>
<dbReference type="InterPro" id="IPR027417">
    <property type="entry name" value="P-loop_NTPase"/>
</dbReference>
<organism evidence="2 3">
    <name type="scientific">Agrobacterium larrymoorei</name>
    <dbReference type="NCBI Taxonomy" id="160699"/>
    <lineage>
        <taxon>Bacteria</taxon>
        <taxon>Pseudomonadati</taxon>
        <taxon>Pseudomonadota</taxon>
        <taxon>Alphaproteobacteria</taxon>
        <taxon>Hyphomicrobiales</taxon>
        <taxon>Rhizobiaceae</taxon>
        <taxon>Rhizobium/Agrobacterium group</taxon>
        <taxon>Agrobacterium</taxon>
    </lineage>
</organism>
<protein>
    <submittedName>
        <fullName evidence="2">P-loop NTPase fold protein</fullName>
    </submittedName>
</protein>